<evidence type="ECO:0000313" key="1">
    <source>
        <dbReference type="EMBL" id="KFB41656.1"/>
    </source>
</evidence>
<sequence>MAASFCFRSYRPSTVLEEDTHLKSSPYSICNPLMNKHARPLVGGKPAFGPAERRPPTIRHLLDHDVTQPPTGDSAVSTLDAWRRSCTFLN</sequence>
<dbReference type="Proteomes" id="UP000030765">
    <property type="component" value="Unassembled WGS sequence"/>
</dbReference>
<gene>
    <name evidence="1" type="ORF">ZHAS_00009287</name>
</gene>
<proteinExistence type="predicted"/>
<dbReference type="EMBL" id="KE525136">
    <property type="protein sequence ID" value="KFB41656.1"/>
    <property type="molecule type" value="Genomic_DNA"/>
</dbReference>
<evidence type="ECO:0000313" key="2">
    <source>
        <dbReference type="EnsemblMetazoa" id="ASIC009287-PA"/>
    </source>
</evidence>
<evidence type="ECO:0000313" key="3">
    <source>
        <dbReference type="Proteomes" id="UP000030765"/>
    </source>
</evidence>
<accession>A0A084VUL2</accession>
<name>A0A084VUL2_ANOSI</name>
<dbReference type="VEuPathDB" id="VectorBase:ASIC009287"/>
<keyword evidence="3" id="KW-1185">Reference proteome</keyword>
<organism evidence="1">
    <name type="scientific">Anopheles sinensis</name>
    <name type="common">Mosquito</name>
    <dbReference type="NCBI Taxonomy" id="74873"/>
    <lineage>
        <taxon>Eukaryota</taxon>
        <taxon>Metazoa</taxon>
        <taxon>Ecdysozoa</taxon>
        <taxon>Arthropoda</taxon>
        <taxon>Hexapoda</taxon>
        <taxon>Insecta</taxon>
        <taxon>Pterygota</taxon>
        <taxon>Neoptera</taxon>
        <taxon>Endopterygota</taxon>
        <taxon>Diptera</taxon>
        <taxon>Nematocera</taxon>
        <taxon>Culicoidea</taxon>
        <taxon>Culicidae</taxon>
        <taxon>Anophelinae</taxon>
        <taxon>Anopheles</taxon>
    </lineage>
</organism>
<protein>
    <submittedName>
        <fullName evidence="1 2">Uncharacterized protein</fullName>
    </submittedName>
</protein>
<dbReference type="EnsemblMetazoa" id="ASIC009287-RA">
    <property type="protein sequence ID" value="ASIC009287-PA"/>
    <property type="gene ID" value="ASIC009287"/>
</dbReference>
<reference evidence="1 3" key="1">
    <citation type="journal article" date="2014" name="BMC Genomics">
        <title>Genome sequence of Anopheles sinensis provides insight into genetics basis of mosquito competence for malaria parasites.</title>
        <authorList>
            <person name="Zhou D."/>
            <person name="Zhang D."/>
            <person name="Ding G."/>
            <person name="Shi L."/>
            <person name="Hou Q."/>
            <person name="Ye Y."/>
            <person name="Xu Y."/>
            <person name="Zhou H."/>
            <person name="Xiong C."/>
            <person name="Li S."/>
            <person name="Yu J."/>
            <person name="Hong S."/>
            <person name="Yu X."/>
            <person name="Zou P."/>
            <person name="Chen C."/>
            <person name="Chang X."/>
            <person name="Wang W."/>
            <person name="Lv Y."/>
            <person name="Sun Y."/>
            <person name="Ma L."/>
            <person name="Shen B."/>
            <person name="Zhu C."/>
        </authorList>
    </citation>
    <scope>NUCLEOTIDE SEQUENCE [LARGE SCALE GENOMIC DNA]</scope>
</reference>
<dbReference type="AlphaFoldDB" id="A0A084VUL2"/>
<dbReference type="EMBL" id="ATLV01016950">
    <property type="status" value="NOT_ANNOTATED_CDS"/>
    <property type="molecule type" value="Genomic_DNA"/>
</dbReference>
<reference evidence="2" key="2">
    <citation type="submission" date="2020-05" db="UniProtKB">
        <authorList>
            <consortium name="EnsemblMetazoa"/>
        </authorList>
    </citation>
    <scope>IDENTIFICATION</scope>
</reference>